<dbReference type="GeneID" id="41842169"/>
<accession>A0A075JIT5</accession>
<dbReference type="EMBL" id="CP008889">
    <property type="protein sequence ID" value="AIF39660.1"/>
    <property type="molecule type" value="Genomic_DNA"/>
</dbReference>
<evidence type="ECO:0000313" key="3">
    <source>
        <dbReference type="EMBL" id="AIF41864.1"/>
    </source>
</evidence>
<protein>
    <recommendedName>
        <fullName evidence="1">Alpha/beta-hydrolase catalytic domain-containing protein</fullName>
    </recommendedName>
</protein>
<keyword evidence="4" id="KW-1185">Reference proteome</keyword>
<dbReference type="EMBL" id="CP008889">
    <property type="protein sequence ID" value="AIF41864.1"/>
    <property type="molecule type" value="Genomic_DNA"/>
</dbReference>
<dbReference type="HOGENOM" id="CLU_2860315_0_0_11"/>
<evidence type="ECO:0000259" key="1">
    <source>
        <dbReference type="Pfam" id="PF10081"/>
    </source>
</evidence>
<name>A0A075JIT5_9MICO</name>
<dbReference type="KEGG" id="dni:HX89_14205"/>
<dbReference type="KEGG" id="dni:HX89_00065"/>
<gene>
    <name evidence="2" type="ORF">HX89_00065</name>
    <name evidence="3" type="ORF">HX89_14205</name>
</gene>
<reference evidence="3 4" key="1">
    <citation type="submission" date="2014-07" db="EMBL/GenBank/DDBJ databases">
        <title>Genome Sequencing of Dermacoccus nishinomiyaensis.</title>
        <authorList>
            <person name="Hong K.W."/>
            <person name="Chan K.G."/>
        </authorList>
    </citation>
    <scope>NUCLEOTIDE SEQUENCE [LARGE SCALE GENOMIC DNA]</scope>
    <source>
        <strain evidence="3 4">M25</strain>
    </source>
</reference>
<dbReference type="OrthoDB" id="4397445at2"/>
<dbReference type="RefSeq" id="WP_038566040.1">
    <property type="nucleotide sequence ID" value="NZ_CP008889.1"/>
</dbReference>
<dbReference type="InterPro" id="IPR027787">
    <property type="entry name" value="Alpha/beta-hydrolase_catalytic"/>
</dbReference>
<organism evidence="3 4">
    <name type="scientific">Dermacoccus nishinomiyaensis</name>
    <dbReference type="NCBI Taxonomy" id="1274"/>
    <lineage>
        <taxon>Bacteria</taxon>
        <taxon>Bacillati</taxon>
        <taxon>Actinomycetota</taxon>
        <taxon>Actinomycetes</taxon>
        <taxon>Micrococcales</taxon>
        <taxon>Dermacoccaceae</taxon>
        <taxon>Dermacoccus</taxon>
    </lineage>
</organism>
<evidence type="ECO:0000313" key="4">
    <source>
        <dbReference type="Proteomes" id="UP000027986"/>
    </source>
</evidence>
<sequence length="64" mass="7087">MAQMSWAPFVTFWQVSADMLVSNEVPGGYGHRYFGAEMVPAWAKVLDVDPGSREDAIIDAVGRR</sequence>
<dbReference type="ESTHER" id="9mico-e3b9e8">
    <property type="family name" value="Abhydrolase_9"/>
</dbReference>
<dbReference type="Pfam" id="PF10081">
    <property type="entry name" value="Abhydrolase_9"/>
    <property type="match status" value="1"/>
</dbReference>
<dbReference type="Proteomes" id="UP000027986">
    <property type="component" value="Chromosome"/>
</dbReference>
<dbReference type="AlphaFoldDB" id="A0A075JIT5"/>
<feature type="domain" description="Alpha/beta-hydrolase catalytic" evidence="1">
    <location>
        <begin position="2"/>
        <end position="54"/>
    </location>
</feature>
<proteinExistence type="predicted"/>
<evidence type="ECO:0000313" key="2">
    <source>
        <dbReference type="EMBL" id="AIF39660.1"/>
    </source>
</evidence>